<feature type="transmembrane region" description="Helical" evidence="1">
    <location>
        <begin position="580"/>
        <end position="597"/>
    </location>
</feature>
<feature type="transmembrane region" description="Helical" evidence="1">
    <location>
        <begin position="657"/>
        <end position="677"/>
    </location>
</feature>
<dbReference type="Pfam" id="PF18949">
    <property type="entry name" value="DUF5693"/>
    <property type="match status" value="1"/>
</dbReference>
<feature type="transmembrane region" description="Helical" evidence="1">
    <location>
        <begin position="495"/>
        <end position="514"/>
    </location>
</feature>
<evidence type="ECO:0000313" key="2">
    <source>
        <dbReference type="EMBL" id="MDH8677695.1"/>
    </source>
</evidence>
<dbReference type="Proteomes" id="UP001158045">
    <property type="component" value="Unassembled WGS sequence"/>
</dbReference>
<proteinExistence type="predicted"/>
<keyword evidence="3" id="KW-1185">Reference proteome</keyword>
<keyword evidence="1" id="KW-1133">Transmembrane helix</keyword>
<feature type="transmembrane region" description="Helical" evidence="1">
    <location>
        <begin position="431"/>
        <end position="449"/>
    </location>
</feature>
<keyword evidence="1" id="KW-0812">Transmembrane</keyword>
<gene>
    <name evidence="2" type="ORF">QE109_06030</name>
</gene>
<feature type="transmembrane region" description="Helical" evidence="1">
    <location>
        <begin position="455"/>
        <end position="475"/>
    </location>
</feature>
<feature type="transmembrane region" description="Helical" evidence="1">
    <location>
        <begin position="632"/>
        <end position="650"/>
    </location>
</feature>
<feature type="transmembrane region" description="Helical" evidence="1">
    <location>
        <begin position="689"/>
        <end position="708"/>
    </location>
</feature>
<evidence type="ECO:0000256" key="1">
    <source>
        <dbReference type="SAM" id="Phobius"/>
    </source>
</evidence>
<accession>A0ABT6NBD1</accession>
<dbReference type="InterPro" id="IPR043748">
    <property type="entry name" value="DUF5693"/>
</dbReference>
<organism evidence="2 3">
    <name type="scientific">Fusibacter bizertensis</name>
    <dbReference type="NCBI Taxonomy" id="1488331"/>
    <lineage>
        <taxon>Bacteria</taxon>
        <taxon>Bacillati</taxon>
        <taxon>Bacillota</taxon>
        <taxon>Clostridia</taxon>
        <taxon>Eubacteriales</taxon>
        <taxon>Eubacteriales Family XII. Incertae Sedis</taxon>
        <taxon>Fusibacter</taxon>
    </lineage>
</organism>
<protein>
    <submittedName>
        <fullName evidence="2">DUF5693 family protein</fullName>
    </submittedName>
</protein>
<reference evidence="2 3" key="1">
    <citation type="submission" date="2023-04" db="EMBL/GenBank/DDBJ databases">
        <title>Fusibacter bizertensis strain WBS, isolated from littoral bottom sediments of the Arctic seas - biochemical and genomic analysis.</title>
        <authorList>
            <person name="Brioukhanov A.L."/>
        </authorList>
    </citation>
    <scope>NUCLEOTIDE SEQUENCE [LARGE SCALE GENOMIC DNA]</scope>
    <source>
        <strain evidence="2 3">WBS</strain>
    </source>
</reference>
<dbReference type="RefSeq" id="WP_281093514.1">
    <property type="nucleotide sequence ID" value="NZ_JARYZI010000003.1"/>
</dbReference>
<feature type="transmembrane region" description="Helical" evidence="1">
    <location>
        <begin position="399"/>
        <end position="419"/>
    </location>
</feature>
<feature type="transmembrane region" description="Helical" evidence="1">
    <location>
        <begin position="534"/>
        <end position="553"/>
    </location>
</feature>
<sequence>MKKKLYLVILLISVIATGVLLYGRIDVERQTKSVEILADYEEFAIMANQQGMTESELFTVLKDAGVTGVVLKEETLYSMVDEQKPLEYSLYKNLIKDLDWKENYGPKALEYLNSDQTGDFDIVVRTYDSSIYDFLKSGIEARYDSEFYHFFDEGSVKTIVLKGTIKDIYFTEDMRYKDYLSRGIKLPREAVSSVIEDIGMGYDPVKVNNVLNTGLDVNLRPSNYDKYNDKLVDAYFNEVEKYDAMPNVIIFNGREVMSYTAEKGNYSQELYDKLKALNLPIGMVEAADQLGFSEQRGIDTLAKDLDYNVVRVFPMIEYIQQRYNYLGYYEGAKEIENTLYRAITERNIRVIYFRPYKDSKFTYYTDLDEYKKTFDGLATRLEAHHITIGKPSVMPYHNASIYLVILSAFGLLILGLILLKLVFDIAEKFEWILFAVGLLGIVAINFVAPNLSIELFAFTAANVFPILAILFLIEFVKDMMLSNKVFTLKGIIAKYATALSVAVTMCLLGGLYVASYISRADYLLEISYFRGVKASLLLPIFAFVIIYIIKLGYKRQVRELDENTYFIDDIKRFLTEDVKLYYALIAVALAGVFYVYLARSGHDTNIEVLDIELIFRNFLEDVVLARPRTKEIFLAFPALSAGIYFAARGYNKLLFPCLFGAVIGLTSVVNTFCHSRAPVYLSTVRELTSLAFSLVIGIVVIVILDLLNKVYVSHFGSKKYE</sequence>
<keyword evidence="1" id="KW-0472">Membrane</keyword>
<evidence type="ECO:0000313" key="3">
    <source>
        <dbReference type="Proteomes" id="UP001158045"/>
    </source>
</evidence>
<comment type="caution">
    <text evidence="2">The sequence shown here is derived from an EMBL/GenBank/DDBJ whole genome shotgun (WGS) entry which is preliminary data.</text>
</comment>
<dbReference type="EMBL" id="JARYZI010000003">
    <property type="protein sequence ID" value="MDH8677695.1"/>
    <property type="molecule type" value="Genomic_DNA"/>
</dbReference>
<name>A0ABT6NBD1_9FIRM</name>